<evidence type="ECO:0000313" key="2">
    <source>
        <dbReference type="EnsemblPlants" id="Pp3c16_1700V3.1"/>
    </source>
</evidence>
<reference evidence="2" key="3">
    <citation type="submission" date="2020-12" db="UniProtKB">
        <authorList>
            <consortium name="EnsemblPlants"/>
        </authorList>
    </citation>
    <scope>IDENTIFICATION</scope>
</reference>
<gene>
    <name evidence="1" type="ORF">PHYPA_020329</name>
</gene>
<dbReference type="Gramene" id="Pp3c16_1700V3.1">
    <property type="protein sequence ID" value="Pp3c16_1700V3.1"/>
    <property type="gene ID" value="Pp3c16_1700"/>
</dbReference>
<dbReference type="InParanoid" id="A0A2K1J6S9"/>
<proteinExistence type="predicted"/>
<evidence type="ECO:0000313" key="1">
    <source>
        <dbReference type="EMBL" id="PNR37222.1"/>
    </source>
</evidence>
<dbReference type="EMBL" id="ABEU02000016">
    <property type="protein sequence ID" value="PNR37222.1"/>
    <property type="molecule type" value="Genomic_DNA"/>
</dbReference>
<reference evidence="1 3" key="1">
    <citation type="journal article" date="2008" name="Science">
        <title>The Physcomitrella genome reveals evolutionary insights into the conquest of land by plants.</title>
        <authorList>
            <person name="Rensing S."/>
            <person name="Lang D."/>
            <person name="Zimmer A."/>
            <person name="Terry A."/>
            <person name="Salamov A."/>
            <person name="Shapiro H."/>
            <person name="Nishiyama T."/>
            <person name="Perroud P.-F."/>
            <person name="Lindquist E."/>
            <person name="Kamisugi Y."/>
            <person name="Tanahashi T."/>
            <person name="Sakakibara K."/>
            <person name="Fujita T."/>
            <person name="Oishi K."/>
            <person name="Shin-I T."/>
            <person name="Kuroki Y."/>
            <person name="Toyoda A."/>
            <person name="Suzuki Y."/>
            <person name="Hashimoto A."/>
            <person name="Yamaguchi K."/>
            <person name="Sugano A."/>
            <person name="Kohara Y."/>
            <person name="Fujiyama A."/>
            <person name="Anterola A."/>
            <person name="Aoki S."/>
            <person name="Ashton N."/>
            <person name="Barbazuk W.B."/>
            <person name="Barker E."/>
            <person name="Bennetzen J."/>
            <person name="Bezanilla M."/>
            <person name="Blankenship R."/>
            <person name="Cho S.H."/>
            <person name="Dutcher S."/>
            <person name="Estelle M."/>
            <person name="Fawcett J.A."/>
            <person name="Gundlach H."/>
            <person name="Hanada K."/>
            <person name="Heyl A."/>
            <person name="Hicks K.A."/>
            <person name="Hugh J."/>
            <person name="Lohr M."/>
            <person name="Mayer K."/>
            <person name="Melkozernov A."/>
            <person name="Murata T."/>
            <person name="Nelson D."/>
            <person name="Pils B."/>
            <person name="Prigge M."/>
            <person name="Reiss B."/>
            <person name="Renner T."/>
            <person name="Rombauts S."/>
            <person name="Rushton P."/>
            <person name="Sanderfoot A."/>
            <person name="Schween G."/>
            <person name="Shiu S.-H."/>
            <person name="Stueber K."/>
            <person name="Theodoulou F.L."/>
            <person name="Tu H."/>
            <person name="Van de Peer Y."/>
            <person name="Verrier P.J."/>
            <person name="Waters E."/>
            <person name="Wood A."/>
            <person name="Yang L."/>
            <person name="Cove D."/>
            <person name="Cuming A."/>
            <person name="Hasebe M."/>
            <person name="Lucas S."/>
            <person name="Mishler D.B."/>
            <person name="Reski R."/>
            <person name="Grigoriev I."/>
            <person name="Quatrano R.S."/>
            <person name="Boore J.L."/>
        </authorList>
    </citation>
    <scope>NUCLEOTIDE SEQUENCE [LARGE SCALE GENOMIC DNA]</scope>
    <source>
        <strain evidence="2 3">cv. Gransden 2004</strain>
    </source>
</reference>
<reference evidence="1 3" key="2">
    <citation type="journal article" date="2018" name="Plant J.">
        <title>The Physcomitrella patens chromosome-scale assembly reveals moss genome structure and evolution.</title>
        <authorList>
            <person name="Lang D."/>
            <person name="Ullrich K.K."/>
            <person name="Murat F."/>
            <person name="Fuchs J."/>
            <person name="Jenkins J."/>
            <person name="Haas F.B."/>
            <person name="Piednoel M."/>
            <person name="Gundlach H."/>
            <person name="Van Bel M."/>
            <person name="Meyberg R."/>
            <person name="Vives C."/>
            <person name="Morata J."/>
            <person name="Symeonidi A."/>
            <person name="Hiss M."/>
            <person name="Muchero W."/>
            <person name="Kamisugi Y."/>
            <person name="Saleh O."/>
            <person name="Blanc G."/>
            <person name="Decker E.L."/>
            <person name="van Gessel N."/>
            <person name="Grimwood J."/>
            <person name="Hayes R.D."/>
            <person name="Graham S.W."/>
            <person name="Gunter L.E."/>
            <person name="McDaniel S.F."/>
            <person name="Hoernstein S.N.W."/>
            <person name="Larsson A."/>
            <person name="Li F.W."/>
            <person name="Perroud P.F."/>
            <person name="Phillips J."/>
            <person name="Ranjan P."/>
            <person name="Rokshar D.S."/>
            <person name="Rothfels C.J."/>
            <person name="Schneider L."/>
            <person name="Shu S."/>
            <person name="Stevenson D.W."/>
            <person name="Thummler F."/>
            <person name="Tillich M."/>
            <person name="Villarreal Aguilar J.C."/>
            <person name="Widiez T."/>
            <person name="Wong G.K."/>
            <person name="Wymore A."/>
            <person name="Zhang Y."/>
            <person name="Zimmer A.D."/>
            <person name="Quatrano R.S."/>
            <person name="Mayer K.F.X."/>
            <person name="Goodstein D."/>
            <person name="Casacuberta J.M."/>
            <person name="Vandepoele K."/>
            <person name="Reski R."/>
            <person name="Cuming A.C."/>
            <person name="Tuskan G.A."/>
            <person name="Maumus F."/>
            <person name="Salse J."/>
            <person name="Schmutz J."/>
            <person name="Rensing S.A."/>
        </authorList>
    </citation>
    <scope>NUCLEOTIDE SEQUENCE [LARGE SCALE GENOMIC DNA]</scope>
    <source>
        <strain evidence="2 3">cv. Gransden 2004</strain>
    </source>
</reference>
<protein>
    <submittedName>
        <fullName evidence="1 2">Uncharacterized protein</fullName>
    </submittedName>
</protein>
<evidence type="ECO:0000313" key="3">
    <source>
        <dbReference type="Proteomes" id="UP000006727"/>
    </source>
</evidence>
<dbReference type="EnsemblPlants" id="Pp3c16_1700V3.1">
    <property type="protein sequence ID" value="Pp3c16_1700V3.1"/>
    <property type="gene ID" value="Pp3c16_1700"/>
</dbReference>
<accession>A0A2K1J6S9</accession>
<dbReference type="Proteomes" id="UP000006727">
    <property type="component" value="Chromosome 16"/>
</dbReference>
<organism evidence="1">
    <name type="scientific">Physcomitrium patens</name>
    <name type="common">Spreading-leaved earth moss</name>
    <name type="synonym">Physcomitrella patens</name>
    <dbReference type="NCBI Taxonomy" id="3218"/>
    <lineage>
        <taxon>Eukaryota</taxon>
        <taxon>Viridiplantae</taxon>
        <taxon>Streptophyta</taxon>
        <taxon>Embryophyta</taxon>
        <taxon>Bryophyta</taxon>
        <taxon>Bryophytina</taxon>
        <taxon>Bryopsida</taxon>
        <taxon>Funariidae</taxon>
        <taxon>Funariales</taxon>
        <taxon>Funariaceae</taxon>
        <taxon>Physcomitrium</taxon>
    </lineage>
</organism>
<sequence length="97" mass="10913">MTKAGSIRIIPEGRGLRREDLLQAPQVKVIVLFSWRVSVAGIHPDDDVLLVIPLCTINRVSGRLGRQTLRELVGTITARRIHGREERLGLEDLRHTT</sequence>
<dbReference type="AlphaFoldDB" id="A0A2K1J6S9"/>
<name>A0A2K1J6S9_PHYPA</name>
<keyword evidence="3" id="KW-1185">Reference proteome</keyword>